<accession>A0A0B7AR80</accession>
<protein>
    <submittedName>
        <fullName evidence="1">Uncharacterized protein</fullName>
    </submittedName>
</protein>
<dbReference type="AlphaFoldDB" id="A0A0B7AR80"/>
<organism evidence="1">
    <name type="scientific">Arion vulgaris</name>
    <dbReference type="NCBI Taxonomy" id="1028688"/>
    <lineage>
        <taxon>Eukaryota</taxon>
        <taxon>Metazoa</taxon>
        <taxon>Spiralia</taxon>
        <taxon>Lophotrochozoa</taxon>
        <taxon>Mollusca</taxon>
        <taxon>Gastropoda</taxon>
        <taxon>Heterobranchia</taxon>
        <taxon>Euthyneura</taxon>
        <taxon>Panpulmonata</taxon>
        <taxon>Eupulmonata</taxon>
        <taxon>Stylommatophora</taxon>
        <taxon>Helicina</taxon>
        <taxon>Arionoidea</taxon>
        <taxon>Arionidae</taxon>
        <taxon>Arion</taxon>
    </lineage>
</organism>
<reference evidence="1" key="1">
    <citation type="submission" date="2014-12" db="EMBL/GenBank/DDBJ databases">
        <title>Insight into the proteome of Arion vulgaris.</title>
        <authorList>
            <person name="Aradska J."/>
            <person name="Bulat T."/>
            <person name="Smidak R."/>
            <person name="Sarate P."/>
            <person name="Gangsoo J."/>
            <person name="Sialana F."/>
            <person name="Bilban M."/>
            <person name="Lubec G."/>
        </authorList>
    </citation>
    <scope>NUCLEOTIDE SEQUENCE</scope>
    <source>
        <tissue evidence="1">Skin</tissue>
    </source>
</reference>
<evidence type="ECO:0000313" key="1">
    <source>
        <dbReference type="EMBL" id="CEK83529.1"/>
    </source>
</evidence>
<name>A0A0B7AR80_9EUPU</name>
<feature type="non-terminal residue" evidence="1">
    <location>
        <position position="1"/>
    </location>
</feature>
<gene>
    <name evidence="1" type="primary">ORF137527</name>
</gene>
<sequence>HGAQLTTSRVLLGPHGAHTLKRPSSRDVLRFLNDILVGEDTKIDTESIQ</sequence>
<proteinExistence type="predicted"/>
<dbReference type="EMBL" id="HACG01036664">
    <property type="protein sequence ID" value="CEK83529.1"/>
    <property type="molecule type" value="Transcribed_RNA"/>
</dbReference>